<dbReference type="Proteomes" id="UP001497644">
    <property type="component" value="Chromosome 15"/>
</dbReference>
<accession>A0AAV2NFJ8</accession>
<dbReference type="EMBL" id="OZ034838">
    <property type="protein sequence ID" value="CAL1678966.1"/>
    <property type="molecule type" value="Genomic_DNA"/>
</dbReference>
<keyword evidence="2" id="KW-1185">Reference proteome</keyword>
<protein>
    <submittedName>
        <fullName evidence="1">Uncharacterized protein</fullName>
    </submittedName>
</protein>
<gene>
    <name evidence="1" type="ORF">LPLAT_LOCUS4731</name>
</gene>
<proteinExistence type="predicted"/>
<evidence type="ECO:0000313" key="2">
    <source>
        <dbReference type="Proteomes" id="UP001497644"/>
    </source>
</evidence>
<evidence type="ECO:0000313" key="1">
    <source>
        <dbReference type="EMBL" id="CAL1678966.1"/>
    </source>
</evidence>
<organism evidence="1 2">
    <name type="scientific">Lasius platythorax</name>
    <dbReference type="NCBI Taxonomy" id="488582"/>
    <lineage>
        <taxon>Eukaryota</taxon>
        <taxon>Metazoa</taxon>
        <taxon>Ecdysozoa</taxon>
        <taxon>Arthropoda</taxon>
        <taxon>Hexapoda</taxon>
        <taxon>Insecta</taxon>
        <taxon>Pterygota</taxon>
        <taxon>Neoptera</taxon>
        <taxon>Endopterygota</taxon>
        <taxon>Hymenoptera</taxon>
        <taxon>Apocrita</taxon>
        <taxon>Aculeata</taxon>
        <taxon>Formicoidea</taxon>
        <taxon>Formicidae</taxon>
        <taxon>Formicinae</taxon>
        <taxon>Lasius</taxon>
        <taxon>Lasius</taxon>
    </lineage>
</organism>
<reference evidence="1" key="1">
    <citation type="submission" date="2024-04" db="EMBL/GenBank/DDBJ databases">
        <authorList>
            <consortium name="Molecular Ecology Group"/>
        </authorList>
    </citation>
    <scope>NUCLEOTIDE SEQUENCE</scope>
</reference>
<name>A0AAV2NFJ8_9HYME</name>
<dbReference type="AlphaFoldDB" id="A0AAV2NFJ8"/>
<sequence>MEVRFVNFAHNQNNRHSYASNENSADEMAMRLASSSSYVEQTDMLSLVRPFQREKRARAHKVILGCEKFVLDETSLPVSYEVSPFCERG</sequence>